<dbReference type="Proteomes" id="UP001154329">
    <property type="component" value="Chromosome 1"/>
</dbReference>
<gene>
    <name evidence="1" type="ORF">APHIGO_LOCUS3298</name>
</gene>
<organism evidence="1 2">
    <name type="scientific">Aphis gossypii</name>
    <name type="common">Cotton aphid</name>
    <dbReference type="NCBI Taxonomy" id="80765"/>
    <lineage>
        <taxon>Eukaryota</taxon>
        <taxon>Metazoa</taxon>
        <taxon>Ecdysozoa</taxon>
        <taxon>Arthropoda</taxon>
        <taxon>Hexapoda</taxon>
        <taxon>Insecta</taxon>
        <taxon>Pterygota</taxon>
        <taxon>Neoptera</taxon>
        <taxon>Paraneoptera</taxon>
        <taxon>Hemiptera</taxon>
        <taxon>Sternorrhyncha</taxon>
        <taxon>Aphidomorpha</taxon>
        <taxon>Aphidoidea</taxon>
        <taxon>Aphididae</taxon>
        <taxon>Aphidini</taxon>
        <taxon>Aphis</taxon>
        <taxon>Aphis</taxon>
    </lineage>
</organism>
<keyword evidence="2" id="KW-1185">Reference proteome</keyword>
<evidence type="ECO:0000313" key="2">
    <source>
        <dbReference type="Proteomes" id="UP001154329"/>
    </source>
</evidence>
<accession>A0A9P0NFV8</accession>
<dbReference type="EMBL" id="OU899034">
    <property type="protein sequence ID" value="CAH1715789.1"/>
    <property type="molecule type" value="Genomic_DNA"/>
</dbReference>
<name>A0A9P0NFV8_APHGO</name>
<proteinExistence type="predicted"/>
<sequence>MIFLFRSERSIDDENRAVRLLGVFSYLCTCNFFIYKLVPSESRDYEPSPVRICDTARDKDLHGRRVTYCNRCPILKFFVFNSYQTLRLRSLNSPITFPRGISITIVDGVCVRICVPWCHLQSDIITIRRRGSLFLGRDLQSRTTANE</sequence>
<evidence type="ECO:0000313" key="1">
    <source>
        <dbReference type="EMBL" id="CAH1715789.1"/>
    </source>
</evidence>
<reference evidence="1" key="2">
    <citation type="submission" date="2022-10" db="EMBL/GenBank/DDBJ databases">
        <authorList>
            <consortium name="ENA_rothamsted_submissions"/>
            <consortium name="culmorum"/>
            <person name="King R."/>
        </authorList>
    </citation>
    <scope>NUCLEOTIDE SEQUENCE</scope>
</reference>
<reference evidence="1" key="1">
    <citation type="submission" date="2022-02" db="EMBL/GenBank/DDBJ databases">
        <authorList>
            <person name="King R."/>
        </authorList>
    </citation>
    <scope>NUCLEOTIDE SEQUENCE</scope>
</reference>
<dbReference type="AlphaFoldDB" id="A0A9P0NFV8"/>
<protein>
    <submittedName>
        <fullName evidence="1">Uncharacterized protein</fullName>
    </submittedName>
</protein>